<sequence length="97" mass="11233">MGITMITFIILGYTNPGFDDIRFAKWLEKEHGIYCTYDGNLRACKQIIDNTEKNIRNNSGGRTNTGLYTEYRRNVTFETGERTEIRALGLLNMIFNK</sequence>
<dbReference type="EMBL" id="QUBQ01000001">
    <property type="protein sequence ID" value="REK76024.1"/>
    <property type="molecule type" value="Genomic_DNA"/>
</dbReference>
<dbReference type="Proteomes" id="UP000261905">
    <property type="component" value="Unassembled WGS sequence"/>
</dbReference>
<gene>
    <name evidence="1" type="ORF">DX130_02870</name>
</gene>
<comment type="caution">
    <text evidence="1">The sequence shown here is derived from an EMBL/GenBank/DDBJ whole genome shotgun (WGS) entry which is preliminary data.</text>
</comment>
<evidence type="ECO:0000313" key="1">
    <source>
        <dbReference type="EMBL" id="REK76024.1"/>
    </source>
</evidence>
<accession>A0A371PIQ3</accession>
<dbReference type="AlphaFoldDB" id="A0A371PIQ3"/>
<reference evidence="1 2" key="1">
    <citation type="submission" date="2018-08" db="EMBL/GenBank/DDBJ databases">
        <title>Paenibacillus sp. M4BSY-1, whole genome shotgun sequence.</title>
        <authorList>
            <person name="Tuo L."/>
        </authorList>
    </citation>
    <scope>NUCLEOTIDE SEQUENCE [LARGE SCALE GENOMIC DNA]</scope>
    <source>
        <strain evidence="1 2">M4BSY-1</strain>
    </source>
</reference>
<protein>
    <submittedName>
        <fullName evidence="1">Uncharacterized protein</fullName>
    </submittedName>
</protein>
<name>A0A371PIQ3_9BACL</name>
<organism evidence="1 2">
    <name type="scientific">Paenibacillus paeoniae</name>
    <dbReference type="NCBI Taxonomy" id="2292705"/>
    <lineage>
        <taxon>Bacteria</taxon>
        <taxon>Bacillati</taxon>
        <taxon>Bacillota</taxon>
        <taxon>Bacilli</taxon>
        <taxon>Bacillales</taxon>
        <taxon>Paenibacillaceae</taxon>
        <taxon>Paenibacillus</taxon>
    </lineage>
</organism>
<proteinExistence type="predicted"/>
<keyword evidence="2" id="KW-1185">Reference proteome</keyword>
<evidence type="ECO:0000313" key="2">
    <source>
        <dbReference type="Proteomes" id="UP000261905"/>
    </source>
</evidence>